<gene>
    <name evidence="3" type="ordered locus">KNP414_02617</name>
</gene>
<dbReference type="KEGG" id="pms:KNP414_02617"/>
<protein>
    <recommendedName>
        <fullName evidence="5">DUF962 domain-containing protein</fullName>
    </recommendedName>
</protein>
<evidence type="ECO:0000313" key="4">
    <source>
        <dbReference type="Proteomes" id="UP000006620"/>
    </source>
</evidence>
<evidence type="ECO:0000256" key="2">
    <source>
        <dbReference type="SAM" id="Phobius"/>
    </source>
</evidence>
<accession>F8F5K5</accession>
<organism evidence="3 4">
    <name type="scientific">Paenibacillus mucilaginosus (strain KNP414)</name>
    <dbReference type="NCBI Taxonomy" id="1036673"/>
    <lineage>
        <taxon>Bacteria</taxon>
        <taxon>Bacillati</taxon>
        <taxon>Bacillota</taxon>
        <taxon>Bacilli</taxon>
        <taxon>Bacillales</taxon>
        <taxon>Paenibacillaceae</taxon>
        <taxon>Paenibacillus</taxon>
    </lineage>
</organism>
<dbReference type="Proteomes" id="UP000006620">
    <property type="component" value="Chromosome"/>
</dbReference>
<dbReference type="HOGENOM" id="CLU_144781_0_0_9"/>
<evidence type="ECO:0000313" key="3">
    <source>
        <dbReference type="EMBL" id="AEI41178.1"/>
    </source>
</evidence>
<feature type="compositionally biased region" description="Basic and acidic residues" evidence="1">
    <location>
        <begin position="1"/>
        <end position="14"/>
    </location>
</feature>
<dbReference type="InterPro" id="IPR009305">
    <property type="entry name" value="Mpo1-like"/>
</dbReference>
<dbReference type="EMBL" id="CP002869">
    <property type="protein sequence ID" value="AEI41178.1"/>
    <property type="molecule type" value="Genomic_DNA"/>
</dbReference>
<keyword evidence="2" id="KW-0812">Transmembrane</keyword>
<keyword evidence="2" id="KW-0472">Membrane</keyword>
<keyword evidence="2" id="KW-1133">Transmembrane helix</keyword>
<dbReference type="RefSeq" id="WP_013916339.1">
    <property type="nucleotide sequence ID" value="NC_015690.1"/>
</dbReference>
<feature type="transmembrane region" description="Helical" evidence="2">
    <location>
        <begin position="85"/>
        <end position="102"/>
    </location>
</feature>
<feature type="transmembrane region" description="Helical" evidence="2">
    <location>
        <begin position="62"/>
        <end position="79"/>
    </location>
</feature>
<name>F8F5K5_PAEMK</name>
<dbReference type="PATRIC" id="fig|1036673.3.peg.2376"/>
<dbReference type="Pfam" id="PF06127">
    <property type="entry name" value="Mpo1-like"/>
    <property type="match status" value="1"/>
</dbReference>
<reference evidence="4" key="1">
    <citation type="submission" date="2011-06" db="EMBL/GenBank/DDBJ databases">
        <title>Complete genome sequence of Paenibacillus mucilaginosus KNP414.</title>
        <authorList>
            <person name="Wang J."/>
            <person name="Hu S."/>
            <person name="Hu X."/>
            <person name="Zhang B."/>
            <person name="Dong D."/>
            <person name="Zhang S."/>
            <person name="Zhao K."/>
            <person name="Wu D."/>
        </authorList>
    </citation>
    <scope>NUCLEOTIDE SEQUENCE [LARGE SCALE GENOMIC DNA]</scope>
    <source>
        <strain evidence="4">KNP414</strain>
    </source>
</reference>
<evidence type="ECO:0000256" key="1">
    <source>
        <dbReference type="SAM" id="MobiDB-lite"/>
    </source>
</evidence>
<sequence>MERRSHRYEEDSVFKEGTPGVRTGKPAAHKETDVPAGSPAARVKADVVRYLRAHRHPWNLRLHYGAFLAAFFGWIFLFFDWRMTLVFAAAHYILSWTGHFGFEKNKPASFRHPMLGFYAGFAWFFVRTYELGTGRSALRHWEKEAAGLADMQEKGEELI</sequence>
<proteinExistence type="predicted"/>
<evidence type="ECO:0008006" key="5">
    <source>
        <dbReference type="Google" id="ProtNLM"/>
    </source>
</evidence>
<reference evidence="3 4" key="2">
    <citation type="journal article" date="2013" name="Genome Announc.">
        <title>Genome Sequence of Growth-Improving Paenibacillus mucilaginosus Strain KNP414.</title>
        <authorList>
            <person name="Lu J.J."/>
            <person name="Wang J.F."/>
            <person name="Hu X.F."/>
        </authorList>
    </citation>
    <scope>NUCLEOTIDE SEQUENCE [LARGE SCALE GENOMIC DNA]</scope>
    <source>
        <strain evidence="3 4">KNP414</strain>
    </source>
</reference>
<feature type="region of interest" description="Disordered" evidence="1">
    <location>
        <begin position="1"/>
        <end position="35"/>
    </location>
</feature>
<dbReference type="AlphaFoldDB" id="F8F5K5"/>